<name>A0AAC8TMB0_9ENTR</name>
<protein>
    <submittedName>
        <fullName evidence="1">Ribonuclease Z</fullName>
    </submittedName>
</protein>
<dbReference type="KEGG" id="kin:AB182_14120"/>
<organism evidence="1 2">
    <name type="scientific">Phytobacter ursingii</name>
    <dbReference type="NCBI Taxonomy" id="1972431"/>
    <lineage>
        <taxon>Bacteria</taxon>
        <taxon>Pseudomonadati</taxon>
        <taxon>Pseudomonadota</taxon>
        <taxon>Gammaproteobacteria</taxon>
        <taxon>Enterobacterales</taxon>
        <taxon>Enterobacteriaceae</taxon>
        <taxon>Phytobacter</taxon>
    </lineage>
</organism>
<sequence length="256" mass="28756">MKIDVLGCGSAFSREQNTSALRIMDDTNRQWLIDCGPTIPRALWQRGGDINDIDVIYFTHVHPDHCVGLTALLNYWKSFSRQKPLVIYSQPQQRPVLMQLAALANWPQTALGFDLDWRDATDTWHWHDWHIRTAETQHELPNRAIRITQGGQTLFYSGDGRPTPQSIALMAGADLAFQECASLTALNEAASHGDFPSCLALFRQLDIPALGLYHCYDAILDDLKAACEPWNGLFVSYDGLQITLTTPHNAPEERPA</sequence>
<evidence type="ECO:0000313" key="2">
    <source>
        <dbReference type="Proteomes" id="UP000035479"/>
    </source>
</evidence>
<reference evidence="1 2" key="1">
    <citation type="submission" date="2015-06" db="EMBL/GenBank/DDBJ databases">
        <title>Rapid spread of a carbapenem resistance gene driven by multiple levels of genetic mobility.</title>
        <authorList>
            <person name="Sheppard A.E."/>
            <person name="Stoesser N."/>
            <person name="Wilson D."/>
            <person name="Sebra R."/>
            <person name="Kasarskis A."/>
            <person name="Anson L."/>
            <person name="Giess A."/>
            <person name="Pankhurst L."/>
            <person name="Vaughan A."/>
            <person name="Grim C.J."/>
            <person name="Cox H."/>
            <person name="Yeh A."/>
            <person name="Sifri C.D."/>
            <person name="Walker S."/>
            <person name="Peto T.E."/>
            <person name="Crook D.W."/>
            <person name="Mathers A.J."/>
        </authorList>
    </citation>
    <scope>NUCLEOTIDE SEQUENCE [LARGE SCALE GENOMIC DNA]</scope>
    <source>
        <strain evidence="1 2">CAV1151</strain>
    </source>
</reference>
<dbReference type="EMBL" id="CP011602">
    <property type="protein sequence ID" value="AKL12369.1"/>
    <property type="molecule type" value="Genomic_DNA"/>
</dbReference>
<dbReference type="InterPro" id="IPR036866">
    <property type="entry name" value="RibonucZ/Hydroxyglut_hydro"/>
</dbReference>
<dbReference type="RefSeq" id="WP_047370645.1">
    <property type="nucleotide sequence ID" value="NZ_CP011602.1"/>
</dbReference>
<evidence type="ECO:0000313" key="1">
    <source>
        <dbReference type="EMBL" id="AKL12369.1"/>
    </source>
</evidence>
<dbReference type="AlphaFoldDB" id="A0AAC8TMB0"/>
<proteinExistence type="predicted"/>
<dbReference type="Gene3D" id="3.60.15.10">
    <property type="entry name" value="Ribonuclease Z/Hydroxyacylglutathione hydrolase-like"/>
    <property type="match status" value="1"/>
</dbReference>
<dbReference type="Proteomes" id="UP000035479">
    <property type="component" value="Chromosome"/>
</dbReference>
<dbReference type="CDD" id="cd16272">
    <property type="entry name" value="RNaseZ_MBL-fold"/>
    <property type="match status" value="1"/>
</dbReference>
<dbReference type="Pfam" id="PF23023">
    <property type="entry name" value="Anti-Pycsar_Apyc1"/>
    <property type="match status" value="1"/>
</dbReference>
<dbReference type="PANTHER" id="PTHR46018:SF2">
    <property type="entry name" value="ZINC PHOSPHODIESTERASE ELAC PROTEIN 1"/>
    <property type="match status" value="1"/>
</dbReference>
<dbReference type="SUPFAM" id="SSF56281">
    <property type="entry name" value="Metallo-hydrolase/oxidoreductase"/>
    <property type="match status" value="1"/>
</dbReference>
<dbReference type="GO" id="GO:0042781">
    <property type="term" value="F:3'-tRNA processing endoribonuclease activity"/>
    <property type="evidence" value="ECO:0007669"/>
    <property type="project" value="TreeGrafter"/>
</dbReference>
<accession>A0AAC8TMB0</accession>
<dbReference type="PANTHER" id="PTHR46018">
    <property type="entry name" value="ZINC PHOSPHODIESTERASE ELAC PROTEIN 1"/>
    <property type="match status" value="1"/>
</dbReference>
<gene>
    <name evidence="1" type="ORF">AB182_14120</name>
</gene>